<name>A0AAN9U9M5_9PEZI</name>
<dbReference type="GO" id="GO:0030968">
    <property type="term" value="P:endoplasmic reticulum unfolded protein response"/>
    <property type="evidence" value="ECO:0007669"/>
    <property type="project" value="TreeGrafter"/>
</dbReference>
<feature type="region of interest" description="Disordered" evidence="1">
    <location>
        <begin position="320"/>
        <end position="417"/>
    </location>
</feature>
<sequence length="647" mass="70205">MEQNHMSTMSSPPPIQPPPPPPKAPPLLWDPSHDLKHNTVLPSLHPDHRQPLSSDPASDRLDRLDRPLKLPSYPPPSYAQTNDPAVFRFSDVPKTELPPIQSLTAQHDQIKGGSLNSKTLPSFSMLTASSAPLYSSPQPPAPAYSPPAPESAPHWPSLNPLTAYYTPSHVQNGESAMRMDLDASSNSGASAASPDRFLDGRASSVSLDDPDVRMAAEALGDLRADFVSSPPNKSSPLPPSPRSQSNGFRHEPLLSLLTTSHPLIATTIESTTSIYNNSKNYSPVFRSGAECVEGYVKPIAGAVGSVSRATGVEGGVRWFLGGGRRHKSHNSDVEAGVMTSNKRRKVDNGSNGTSIGDKSFEPGSGVPTPRASLDTTRRSSFASTIDTLPAYDENRSPPYAENGASEERHNSSTASSRLVMTTSGLGIAMTEESLRSLKYCLSWLKWANDHIGTVVTSLKTTMETYEKKQLEAGGEDHPMQGASPSDEVTERNRLAQMITVYKSDVLKTLQDVINTVSRHAGGALPENARELVRRHLASLPQRFQVANALGSQQQPQQQSVTSGHDEESREQEARESAQRVLVLAREGLDMMAQVSGVLDGTIVSAEEWCERLGQRKREQRQELSSSSEAPQRYYSKSPAFPIDDVKT</sequence>
<dbReference type="Pfam" id="PF08618">
    <property type="entry name" value="Opi1"/>
    <property type="match status" value="2"/>
</dbReference>
<evidence type="ECO:0000313" key="3">
    <source>
        <dbReference type="Proteomes" id="UP001320420"/>
    </source>
</evidence>
<dbReference type="GO" id="GO:0003714">
    <property type="term" value="F:transcription corepressor activity"/>
    <property type="evidence" value="ECO:0007669"/>
    <property type="project" value="InterPro"/>
</dbReference>
<organism evidence="2 3">
    <name type="scientific">Diatrype stigma</name>
    <dbReference type="NCBI Taxonomy" id="117547"/>
    <lineage>
        <taxon>Eukaryota</taxon>
        <taxon>Fungi</taxon>
        <taxon>Dikarya</taxon>
        <taxon>Ascomycota</taxon>
        <taxon>Pezizomycotina</taxon>
        <taxon>Sordariomycetes</taxon>
        <taxon>Xylariomycetidae</taxon>
        <taxon>Xylariales</taxon>
        <taxon>Diatrypaceae</taxon>
        <taxon>Diatrype</taxon>
    </lineage>
</organism>
<feature type="region of interest" description="Disordered" evidence="1">
    <location>
        <begin position="181"/>
        <end position="206"/>
    </location>
</feature>
<dbReference type="EMBL" id="JAKJXP020000130">
    <property type="protein sequence ID" value="KAK7743737.1"/>
    <property type="molecule type" value="Genomic_DNA"/>
</dbReference>
<comment type="caution">
    <text evidence="2">The sequence shown here is derived from an EMBL/GenBank/DDBJ whole genome shotgun (WGS) entry which is preliminary data.</text>
</comment>
<dbReference type="AlphaFoldDB" id="A0AAN9U9M5"/>
<feature type="compositionally biased region" description="Pro residues" evidence="1">
    <location>
        <begin position="137"/>
        <end position="150"/>
    </location>
</feature>
<dbReference type="PANTHER" id="PTHR38406:SF1">
    <property type="entry name" value="TRANSCRIPTIONAL REPRESSOR OPI1"/>
    <property type="match status" value="1"/>
</dbReference>
<dbReference type="GO" id="GO:0005783">
    <property type="term" value="C:endoplasmic reticulum"/>
    <property type="evidence" value="ECO:0007669"/>
    <property type="project" value="TreeGrafter"/>
</dbReference>
<dbReference type="PANTHER" id="PTHR38406">
    <property type="entry name" value="TRANSCRIPTIONAL REPRESSOR OPI1"/>
    <property type="match status" value="1"/>
</dbReference>
<feature type="region of interest" description="Disordered" evidence="1">
    <location>
        <begin position="225"/>
        <end position="248"/>
    </location>
</feature>
<feature type="compositionally biased region" description="Low complexity" evidence="1">
    <location>
        <begin position="183"/>
        <end position="193"/>
    </location>
</feature>
<feature type="region of interest" description="Disordered" evidence="1">
    <location>
        <begin position="548"/>
        <end position="577"/>
    </location>
</feature>
<dbReference type="InterPro" id="IPR013927">
    <property type="entry name" value="TF_Opi1_Ccg-8"/>
</dbReference>
<dbReference type="GO" id="GO:0006357">
    <property type="term" value="P:regulation of transcription by RNA polymerase II"/>
    <property type="evidence" value="ECO:0007669"/>
    <property type="project" value="TreeGrafter"/>
</dbReference>
<accession>A0AAN9U9M5</accession>
<feature type="compositionally biased region" description="Pro residues" evidence="1">
    <location>
        <begin position="11"/>
        <end position="25"/>
    </location>
</feature>
<dbReference type="GO" id="GO:0008654">
    <property type="term" value="P:phospholipid biosynthetic process"/>
    <property type="evidence" value="ECO:0007669"/>
    <property type="project" value="TreeGrafter"/>
</dbReference>
<evidence type="ECO:0000313" key="2">
    <source>
        <dbReference type="EMBL" id="KAK7743737.1"/>
    </source>
</evidence>
<dbReference type="GO" id="GO:0005634">
    <property type="term" value="C:nucleus"/>
    <property type="evidence" value="ECO:0007669"/>
    <property type="project" value="TreeGrafter"/>
</dbReference>
<feature type="region of interest" description="Disordered" evidence="1">
    <location>
        <begin position="1"/>
        <end position="93"/>
    </location>
</feature>
<evidence type="ECO:0000256" key="1">
    <source>
        <dbReference type="SAM" id="MobiDB-lite"/>
    </source>
</evidence>
<gene>
    <name evidence="2" type="primary">OPI1</name>
    <name evidence="2" type="ORF">SLS62_010469</name>
</gene>
<feature type="region of interest" description="Disordered" evidence="1">
    <location>
        <begin position="131"/>
        <end position="152"/>
    </location>
</feature>
<feature type="compositionally biased region" description="Basic and acidic residues" evidence="1">
    <location>
        <begin position="57"/>
        <end position="68"/>
    </location>
</feature>
<feature type="region of interest" description="Disordered" evidence="1">
    <location>
        <begin position="613"/>
        <end position="647"/>
    </location>
</feature>
<proteinExistence type="predicted"/>
<reference evidence="2 3" key="1">
    <citation type="submission" date="2024-02" db="EMBL/GenBank/DDBJ databases">
        <title>De novo assembly and annotation of 12 fungi associated with fruit tree decline syndrome in Ontario, Canada.</title>
        <authorList>
            <person name="Sulman M."/>
            <person name="Ellouze W."/>
            <person name="Ilyukhin E."/>
        </authorList>
    </citation>
    <scope>NUCLEOTIDE SEQUENCE [LARGE SCALE GENOMIC DNA]</scope>
    <source>
        <strain evidence="2 3">M11/M66-122</strain>
    </source>
</reference>
<feature type="compositionally biased region" description="Polar residues" evidence="1">
    <location>
        <begin position="1"/>
        <end position="10"/>
    </location>
</feature>
<dbReference type="Proteomes" id="UP001320420">
    <property type="component" value="Unassembled WGS sequence"/>
</dbReference>
<protein>
    <submittedName>
        <fullName evidence="2">Transcriptional regulator opi1</fullName>
    </submittedName>
</protein>
<feature type="compositionally biased region" description="Basic and acidic residues" evidence="1">
    <location>
        <begin position="563"/>
        <end position="577"/>
    </location>
</feature>
<keyword evidence="3" id="KW-1185">Reference proteome</keyword>